<dbReference type="InterPro" id="IPR031107">
    <property type="entry name" value="Small_HSP"/>
</dbReference>
<dbReference type="Proteomes" id="UP000063387">
    <property type="component" value="Chromosome"/>
</dbReference>
<dbReference type="Gene3D" id="2.60.40.790">
    <property type="match status" value="1"/>
</dbReference>
<dbReference type="STRING" id="507626.LOKO_00042"/>
<evidence type="ECO:0000256" key="3">
    <source>
        <dbReference type="SAM" id="MobiDB-lite"/>
    </source>
</evidence>
<dbReference type="PATRIC" id="fig|507626.3.peg.42"/>
<dbReference type="PROSITE" id="PS01031">
    <property type="entry name" value="SHSP"/>
    <property type="match status" value="1"/>
</dbReference>
<dbReference type="AlphaFoldDB" id="A0A0X8HAP0"/>
<name>A0A0X8HAP0_9GAMM</name>
<organism evidence="5 6">
    <name type="scientific">Halomonas chromatireducens</name>
    <dbReference type="NCBI Taxonomy" id="507626"/>
    <lineage>
        <taxon>Bacteria</taxon>
        <taxon>Pseudomonadati</taxon>
        <taxon>Pseudomonadota</taxon>
        <taxon>Gammaproteobacteria</taxon>
        <taxon>Oceanospirillales</taxon>
        <taxon>Halomonadaceae</taxon>
        <taxon>Halomonas</taxon>
    </lineage>
</organism>
<feature type="compositionally biased region" description="Basic and acidic residues" evidence="3">
    <location>
        <begin position="1"/>
        <end position="24"/>
    </location>
</feature>
<comment type="similarity">
    <text evidence="1 2">Belongs to the small heat shock protein (HSP20) family.</text>
</comment>
<evidence type="ECO:0000313" key="6">
    <source>
        <dbReference type="Proteomes" id="UP000063387"/>
    </source>
</evidence>
<dbReference type="Pfam" id="PF00011">
    <property type="entry name" value="HSP20"/>
    <property type="match status" value="1"/>
</dbReference>
<protein>
    <submittedName>
        <fullName evidence="5">Spore protein SP21</fullName>
    </submittedName>
</protein>
<dbReference type="EMBL" id="CP014226">
    <property type="protein sequence ID" value="AMC99146.1"/>
    <property type="molecule type" value="Genomic_DNA"/>
</dbReference>
<evidence type="ECO:0000256" key="1">
    <source>
        <dbReference type="PROSITE-ProRule" id="PRU00285"/>
    </source>
</evidence>
<dbReference type="PANTHER" id="PTHR11527">
    <property type="entry name" value="HEAT-SHOCK PROTEIN 20 FAMILY MEMBER"/>
    <property type="match status" value="1"/>
</dbReference>
<keyword evidence="6" id="KW-1185">Reference proteome</keyword>
<evidence type="ECO:0000256" key="2">
    <source>
        <dbReference type="RuleBase" id="RU003616"/>
    </source>
</evidence>
<dbReference type="InterPro" id="IPR002068">
    <property type="entry name" value="A-crystallin/Hsp20_dom"/>
</dbReference>
<reference evidence="5 6" key="1">
    <citation type="journal article" date="2016" name="Genome Announc.">
        <title>Draft Genome Sequence of 'Halomonas chromatireducens' Strain AGD 8-3, a Haloalkaliphilic Chromate- and Selenite-Reducing Gammaproteobacterium.</title>
        <authorList>
            <person name="Sharko F.S."/>
            <person name="Shapovalova A.A."/>
            <person name="Tsygankova S.V."/>
            <person name="Komova A.V."/>
            <person name="Boulygina E.S."/>
            <person name="Teslyuk A.B."/>
            <person name="Gotovtsev P.M."/>
            <person name="Namsaraev Z.B."/>
            <person name="Khijniak T.V."/>
            <person name="Nedoluzhko A.V."/>
            <person name="Vasilov R.G."/>
        </authorList>
    </citation>
    <scope>NUCLEOTIDE SEQUENCE [LARGE SCALE GENOMIC DNA]</scope>
    <source>
        <strain evidence="5 6">AGD 8-3</strain>
    </source>
</reference>
<accession>A0A0X8HAP0</accession>
<gene>
    <name evidence="5" type="primary">hspA_2</name>
    <name evidence="5" type="ORF">LOKO_00042</name>
</gene>
<reference evidence="5 6" key="2">
    <citation type="submission" date="2016-02" db="EMBL/GenBank/DDBJ databases">
        <authorList>
            <person name="Wen L."/>
            <person name="He K."/>
            <person name="Yang H."/>
        </authorList>
    </citation>
    <scope>NUCLEOTIDE SEQUENCE [LARGE SCALE GENOMIC DNA]</scope>
    <source>
        <strain evidence="5 6">AGD 8-3</strain>
    </source>
</reference>
<evidence type="ECO:0000259" key="4">
    <source>
        <dbReference type="PROSITE" id="PS01031"/>
    </source>
</evidence>
<proteinExistence type="inferred from homology"/>
<dbReference type="InterPro" id="IPR008978">
    <property type="entry name" value="HSP20-like_chaperone"/>
</dbReference>
<feature type="region of interest" description="Disordered" evidence="3">
    <location>
        <begin position="1"/>
        <end position="26"/>
    </location>
</feature>
<dbReference type="SUPFAM" id="SSF49764">
    <property type="entry name" value="HSP20-like chaperones"/>
    <property type="match status" value="1"/>
</dbReference>
<dbReference type="CDD" id="cd06464">
    <property type="entry name" value="ACD_sHsps-like"/>
    <property type="match status" value="1"/>
</dbReference>
<evidence type="ECO:0000313" key="5">
    <source>
        <dbReference type="EMBL" id="AMC99146.1"/>
    </source>
</evidence>
<dbReference type="OrthoDB" id="9788892at2"/>
<feature type="domain" description="SHSP" evidence="4">
    <location>
        <begin position="22"/>
        <end position="133"/>
    </location>
</feature>
<dbReference type="RefSeq" id="WP_066443446.1">
    <property type="nucleotide sequence ID" value="NZ_CP014226.1"/>
</dbReference>
<dbReference type="KEGG" id="hco:LOKO_00042"/>
<sequence>MNDVTRRDTPREPAETQASERDLGRALQPAVDIREEGNALHLIADMPGVTSDSLSIEVDNSVLSIEGEIRLDMPEGMSAIYAEVQAQRFARRFTLSHEIDAGAIEARLDNGVLHLLLPKKQTHHRRRIEIRAA</sequence>